<feature type="compositionally biased region" description="Polar residues" evidence="13">
    <location>
        <begin position="17"/>
        <end position="26"/>
    </location>
</feature>
<evidence type="ECO:0000256" key="13">
    <source>
        <dbReference type="SAM" id="MobiDB-lite"/>
    </source>
</evidence>
<evidence type="ECO:0000256" key="5">
    <source>
        <dbReference type="ARBA" id="ARBA00022679"/>
    </source>
</evidence>
<evidence type="ECO:0000256" key="7">
    <source>
        <dbReference type="ARBA" id="ARBA00022741"/>
    </source>
</evidence>
<organism evidence="15 16">
    <name type="scientific">Uncinocarpus reesii (strain UAMH 1704)</name>
    <dbReference type="NCBI Taxonomy" id="336963"/>
    <lineage>
        <taxon>Eukaryota</taxon>
        <taxon>Fungi</taxon>
        <taxon>Dikarya</taxon>
        <taxon>Ascomycota</taxon>
        <taxon>Pezizomycotina</taxon>
        <taxon>Eurotiomycetes</taxon>
        <taxon>Eurotiomycetidae</taxon>
        <taxon>Onygenales</taxon>
        <taxon>Onygenaceae</taxon>
        <taxon>Uncinocarpus</taxon>
    </lineage>
</organism>
<sequence>MAGLSAALHAPNRGAAPQSQPRSSLPASKPDSATCYPDTHDHTSDKASLPSLSRVSASLHAKIQNFLAESHDPSSLLYRVQQQTRISLSVVREALSRYKLRELSLSYNGGKDCLVLLILFLASLHPLPEPSPLKPLQAKDNAEPPKIRNADDTITAPIETPDDPPTSIPAMYARPSHPFPAVESFVDSSSLIYHLSLTRYTTDPPHTTLRDTFASYLHKYPGIKAIFVGTRRTDPHGENLTHFDRTDHGWPDFMRIHPVIDWHYVEIWAFIRHLGVEYCPLYDQGYTSLGGTNDTHPNPKLQVESGRSTAENYRAHEGPSFRPAYELVEDQEERLGRY</sequence>
<comment type="pathway">
    <text evidence="1">Cofactor biosynthesis; FAD biosynthesis; FAD from FMN: step 1/1.</text>
</comment>
<keyword evidence="6" id="KW-0548">Nucleotidyltransferase</keyword>
<dbReference type="InterPro" id="IPR002500">
    <property type="entry name" value="PAPS_reduct_dom"/>
</dbReference>
<dbReference type="STRING" id="336963.C4JDE9"/>
<dbReference type="FunFam" id="3.40.50.620:FF:000187">
    <property type="entry name" value="Probable FAD synthetase"/>
    <property type="match status" value="1"/>
</dbReference>
<gene>
    <name evidence="15" type="ORF">UREG_00314</name>
</gene>
<dbReference type="CDD" id="cd23948">
    <property type="entry name" value="FAD_synthase"/>
    <property type="match status" value="1"/>
</dbReference>
<dbReference type="FunCoup" id="C4JDE9">
    <property type="interactions" value="132"/>
</dbReference>
<dbReference type="PANTHER" id="PTHR23293">
    <property type="entry name" value="FAD SYNTHETASE-RELATED FMN ADENYLYLTRANSFERASE"/>
    <property type="match status" value="1"/>
</dbReference>
<evidence type="ECO:0000256" key="11">
    <source>
        <dbReference type="ARBA" id="ARBA00031871"/>
    </source>
</evidence>
<evidence type="ECO:0000256" key="6">
    <source>
        <dbReference type="ARBA" id="ARBA00022695"/>
    </source>
</evidence>
<dbReference type="KEGG" id="ure:UREG_00314"/>
<keyword evidence="16" id="KW-1185">Reference proteome</keyword>
<dbReference type="OMA" id="EEFVQWS"/>
<evidence type="ECO:0000256" key="1">
    <source>
        <dbReference type="ARBA" id="ARBA00004726"/>
    </source>
</evidence>
<keyword evidence="8" id="KW-0274">FAD</keyword>
<keyword evidence="5" id="KW-0808">Transferase</keyword>
<keyword evidence="4" id="KW-0288">FMN</keyword>
<accession>C4JDE9</accession>
<dbReference type="EMBL" id="CH476615">
    <property type="protein sequence ID" value="EEP75468.1"/>
    <property type="molecule type" value="Genomic_DNA"/>
</dbReference>
<keyword evidence="7" id="KW-0547">Nucleotide-binding</keyword>
<evidence type="ECO:0000256" key="12">
    <source>
        <dbReference type="ARBA" id="ARBA00049494"/>
    </source>
</evidence>
<dbReference type="GO" id="GO:0005524">
    <property type="term" value="F:ATP binding"/>
    <property type="evidence" value="ECO:0007669"/>
    <property type="project" value="UniProtKB-KW"/>
</dbReference>
<dbReference type="RefSeq" id="XP_002540801.1">
    <property type="nucleotide sequence ID" value="XM_002540755.1"/>
</dbReference>
<comment type="catalytic activity">
    <reaction evidence="12">
        <text>FMN + ATP + H(+) = FAD + diphosphate</text>
        <dbReference type="Rhea" id="RHEA:17237"/>
        <dbReference type="ChEBI" id="CHEBI:15378"/>
        <dbReference type="ChEBI" id="CHEBI:30616"/>
        <dbReference type="ChEBI" id="CHEBI:33019"/>
        <dbReference type="ChEBI" id="CHEBI:57692"/>
        <dbReference type="ChEBI" id="CHEBI:58210"/>
        <dbReference type="EC" id="2.7.7.2"/>
    </reaction>
</comment>
<dbReference type="GO" id="GO:0003919">
    <property type="term" value="F:FMN adenylyltransferase activity"/>
    <property type="evidence" value="ECO:0007669"/>
    <property type="project" value="UniProtKB-EC"/>
</dbReference>
<evidence type="ECO:0000313" key="16">
    <source>
        <dbReference type="Proteomes" id="UP000002058"/>
    </source>
</evidence>
<dbReference type="Pfam" id="PF01507">
    <property type="entry name" value="PAPS_reduct"/>
    <property type="match status" value="1"/>
</dbReference>
<dbReference type="eggNOG" id="KOG2644">
    <property type="taxonomic scope" value="Eukaryota"/>
</dbReference>
<dbReference type="VEuPathDB" id="FungiDB:UREG_00314"/>
<evidence type="ECO:0000256" key="4">
    <source>
        <dbReference type="ARBA" id="ARBA00022643"/>
    </source>
</evidence>
<evidence type="ECO:0000256" key="3">
    <source>
        <dbReference type="ARBA" id="ARBA00022630"/>
    </source>
</evidence>
<dbReference type="Proteomes" id="UP000002058">
    <property type="component" value="Unassembled WGS sequence"/>
</dbReference>
<proteinExistence type="predicted"/>
<dbReference type="Gene3D" id="3.40.50.620">
    <property type="entry name" value="HUPs"/>
    <property type="match status" value="1"/>
</dbReference>
<evidence type="ECO:0000256" key="9">
    <source>
        <dbReference type="ARBA" id="ARBA00022840"/>
    </source>
</evidence>
<dbReference type="HOGENOM" id="CLU_056971_0_1_1"/>
<feature type="domain" description="Phosphoadenosine phosphosulphate reductase" evidence="14">
    <location>
        <begin position="103"/>
        <end position="297"/>
    </location>
</feature>
<name>C4JDE9_UNCRE</name>
<dbReference type="OrthoDB" id="270728at2759"/>
<dbReference type="GeneID" id="8439070"/>
<dbReference type="EC" id="2.7.7.2" evidence="2"/>
<keyword evidence="3" id="KW-0285">Flavoprotein</keyword>
<reference evidence="16" key="1">
    <citation type="journal article" date="2009" name="Genome Res.">
        <title>Comparative genomic analyses of the human fungal pathogens Coccidioides and their relatives.</title>
        <authorList>
            <person name="Sharpton T.J."/>
            <person name="Stajich J.E."/>
            <person name="Rounsley S.D."/>
            <person name="Gardner M.J."/>
            <person name="Wortman J.R."/>
            <person name="Jordar V.S."/>
            <person name="Maiti R."/>
            <person name="Kodira C.D."/>
            <person name="Neafsey D.E."/>
            <person name="Zeng Q."/>
            <person name="Hung C.-Y."/>
            <person name="McMahan C."/>
            <person name="Muszewska A."/>
            <person name="Grynberg M."/>
            <person name="Mandel M.A."/>
            <person name="Kellner E.M."/>
            <person name="Barker B.M."/>
            <person name="Galgiani J.N."/>
            <person name="Orbach M.J."/>
            <person name="Kirkland T.N."/>
            <person name="Cole G.T."/>
            <person name="Henn M.R."/>
            <person name="Birren B.W."/>
            <person name="Taylor J.W."/>
        </authorList>
    </citation>
    <scope>NUCLEOTIDE SEQUENCE [LARGE SCALE GENOMIC DNA]</scope>
    <source>
        <strain evidence="16">UAMH 1704</strain>
    </source>
</reference>
<dbReference type="AlphaFoldDB" id="C4JDE9"/>
<protein>
    <recommendedName>
        <fullName evidence="2">FAD synthase</fullName>
        <ecNumber evidence="2">2.7.7.2</ecNumber>
    </recommendedName>
    <alternativeName>
        <fullName evidence="10">FAD pyrophosphorylase</fullName>
    </alternativeName>
    <alternativeName>
        <fullName evidence="11">FMN adenylyltransferase</fullName>
    </alternativeName>
</protein>
<evidence type="ECO:0000313" key="15">
    <source>
        <dbReference type="EMBL" id="EEP75468.1"/>
    </source>
</evidence>
<evidence type="ECO:0000259" key="14">
    <source>
        <dbReference type="Pfam" id="PF01507"/>
    </source>
</evidence>
<evidence type="ECO:0000256" key="10">
    <source>
        <dbReference type="ARBA" id="ARBA00031145"/>
    </source>
</evidence>
<keyword evidence="9" id="KW-0067">ATP-binding</keyword>
<dbReference type="InterPro" id="IPR014729">
    <property type="entry name" value="Rossmann-like_a/b/a_fold"/>
</dbReference>
<evidence type="ECO:0000256" key="2">
    <source>
        <dbReference type="ARBA" id="ARBA00012393"/>
    </source>
</evidence>
<dbReference type="InParanoid" id="C4JDE9"/>
<dbReference type="GO" id="GO:0006747">
    <property type="term" value="P:FAD biosynthetic process"/>
    <property type="evidence" value="ECO:0007669"/>
    <property type="project" value="TreeGrafter"/>
</dbReference>
<evidence type="ECO:0000256" key="8">
    <source>
        <dbReference type="ARBA" id="ARBA00022827"/>
    </source>
</evidence>
<feature type="region of interest" description="Disordered" evidence="13">
    <location>
        <begin position="1"/>
        <end position="49"/>
    </location>
</feature>
<dbReference type="SUPFAM" id="SSF52402">
    <property type="entry name" value="Adenine nucleotide alpha hydrolases-like"/>
    <property type="match status" value="1"/>
</dbReference>
<dbReference type="PANTHER" id="PTHR23293:SF9">
    <property type="entry name" value="FAD SYNTHASE"/>
    <property type="match status" value="1"/>
</dbReference>